<protein>
    <submittedName>
        <fullName evidence="1">Mitochondrial protein</fullName>
    </submittedName>
</protein>
<sequence>MEQAMRNFWWHSRGDKRVHWVSWRKLCQPLTKGGMGFRDLKAFNIAMLAKQGWRLLSQPNTLLSRVLKARYFPSCSFWEAPAGSRSSLTWRSVLLARRVLMVGCEERVADDHPGESVIGWCPSKKGVFSVKSAYDVAQSLDAQLRASPSRPYPSLVEVVGGDCGHWLSLHEYASKLGDFVTKLYQR</sequence>
<dbReference type="PANTHER" id="PTHR33116:SF86">
    <property type="entry name" value="REVERSE TRANSCRIPTASE DOMAIN-CONTAINING PROTEIN"/>
    <property type="match status" value="1"/>
</dbReference>
<organism evidence="1">
    <name type="scientific">Sesamum latifolium</name>
    <dbReference type="NCBI Taxonomy" id="2727402"/>
    <lineage>
        <taxon>Eukaryota</taxon>
        <taxon>Viridiplantae</taxon>
        <taxon>Streptophyta</taxon>
        <taxon>Embryophyta</taxon>
        <taxon>Tracheophyta</taxon>
        <taxon>Spermatophyta</taxon>
        <taxon>Magnoliopsida</taxon>
        <taxon>eudicotyledons</taxon>
        <taxon>Gunneridae</taxon>
        <taxon>Pentapetalae</taxon>
        <taxon>asterids</taxon>
        <taxon>lamiids</taxon>
        <taxon>Lamiales</taxon>
        <taxon>Pedaliaceae</taxon>
        <taxon>Sesamum</taxon>
    </lineage>
</organism>
<comment type="caution">
    <text evidence="1">The sequence shown here is derived from an EMBL/GenBank/DDBJ whole genome shotgun (WGS) entry which is preliminary data.</text>
</comment>
<dbReference type="PANTHER" id="PTHR33116">
    <property type="entry name" value="REVERSE TRANSCRIPTASE ZINC-BINDING DOMAIN-CONTAINING PROTEIN-RELATED-RELATED"/>
    <property type="match status" value="1"/>
</dbReference>
<accession>A0AAW2SV81</accession>
<evidence type="ECO:0000313" key="1">
    <source>
        <dbReference type="EMBL" id="KAL0395456.1"/>
    </source>
</evidence>
<dbReference type="EMBL" id="JACGWN010000016">
    <property type="protein sequence ID" value="KAL0395456.1"/>
    <property type="molecule type" value="Genomic_DNA"/>
</dbReference>
<proteinExistence type="predicted"/>
<reference evidence="1" key="1">
    <citation type="submission" date="2020-06" db="EMBL/GenBank/DDBJ databases">
        <authorList>
            <person name="Li T."/>
            <person name="Hu X."/>
            <person name="Zhang T."/>
            <person name="Song X."/>
            <person name="Zhang H."/>
            <person name="Dai N."/>
            <person name="Sheng W."/>
            <person name="Hou X."/>
            <person name="Wei L."/>
        </authorList>
    </citation>
    <scope>NUCLEOTIDE SEQUENCE</scope>
    <source>
        <strain evidence="1">KEN1</strain>
        <tissue evidence="1">Leaf</tissue>
    </source>
</reference>
<name>A0AAW2SV81_9LAMI</name>
<dbReference type="AlphaFoldDB" id="A0AAW2SV81"/>
<reference evidence="1" key="2">
    <citation type="journal article" date="2024" name="Plant">
        <title>Genomic evolution and insights into agronomic trait innovations of Sesamum species.</title>
        <authorList>
            <person name="Miao H."/>
            <person name="Wang L."/>
            <person name="Qu L."/>
            <person name="Liu H."/>
            <person name="Sun Y."/>
            <person name="Le M."/>
            <person name="Wang Q."/>
            <person name="Wei S."/>
            <person name="Zheng Y."/>
            <person name="Lin W."/>
            <person name="Duan Y."/>
            <person name="Cao H."/>
            <person name="Xiong S."/>
            <person name="Wang X."/>
            <person name="Wei L."/>
            <person name="Li C."/>
            <person name="Ma Q."/>
            <person name="Ju M."/>
            <person name="Zhao R."/>
            <person name="Li G."/>
            <person name="Mu C."/>
            <person name="Tian Q."/>
            <person name="Mei H."/>
            <person name="Zhang T."/>
            <person name="Gao T."/>
            <person name="Zhang H."/>
        </authorList>
    </citation>
    <scope>NUCLEOTIDE SEQUENCE</scope>
    <source>
        <strain evidence="1">KEN1</strain>
    </source>
</reference>
<gene>
    <name evidence="1" type="ORF">Slati_4511800</name>
</gene>